<dbReference type="InterPro" id="IPR009061">
    <property type="entry name" value="DNA-bd_dom_put_sf"/>
</dbReference>
<organism evidence="2 3">
    <name type="scientific">Microvirga aerophila</name>
    <dbReference type="NCBI Taxonomy" id="670291"/>
    <lineage>
        <taxon>Bacteria</taxon>
        <taxon>Pseudomonadati</taxon>
        <taxon>Pseudomonadota</taxon>
        <taxon>Alphaproteobacteria</taxon>
        <taxon>Hyphomicrobiales</taxon>
        <taxon>Methylobacteriaceae</taxon>
        <taxon>Microvirga</taxon>
    </lineage>
</organism>
<protein>
    <recommendedName>
        <fullName evidence="1">Helix-turn-helix domain-containing protein</fullName>
    </recommendedName>
</protein>
<reference evidence="2 3" key="1">
    <citation type="submission" date="2019-07" db="EMBL/GenBank/DDBJ databases">
        <title>Whole genome shotgun sequence of Microvirga aerophila NBRC 106136.</title>
        <authorList>
            <person name="Hosoyama A."/>
            <person name="Uohara A."/>
            <person name="Ohji S."/>
            <person name="Ichikawa N."/>
        </authorList>
    </citation>
    <scope>NUCLEOTIDE SEQUENCE [LARGE SCALE GENOMIC DNA]</scope>
    <source>
        <strain evidence="2 3">NBRC 106136</strain>
    </source>
</reference>
<dbReference type="Proteomes" id="UP000321085">
    <property type="component" value="Unassembled WGS sequence"/>
</dbReference>
<dbReference type="InterPro" id="IPR041657">
    <property type="entry name" value="HTH_17"/>
</dbReference>
<keyword evidence="3" id="KW-1185">Reference proteome</keyword>
<dbReference type="SUPFAM" id="SSF46955">
    <property type="entry name" value="Putative DNA-binding domain"/>
    <property type="match status" value="1"/>
</dbReference>
<evidence type="ECO:0000259" key="1">
    <source>
        <dbReference type="Pfam" id="PF12728"/>
    </source>
</evidence>
<dbReference type="RefSeq" id="WP_114184069.1">
    <property type="nucleotide sequence ID" value="NZ_BJYU01000227.1"/>
</dbReference>
<sequence length="68" mass="7586">MASETYYTPEEAAEYLRSSPSTLAKLRLYGGGPVFTRIGRVIRYRGSDLDHWMSSKLARSTSEARLAG</sequence>
<proteinExistence type="predicted"/>
<comment type="caution">
    <text evidence="2">The sequence shown here is derived from an EMBL/GenBank/DDBJ whole genome shotgun (WGS) entry which is preliminary data.</text>
</comment>
<accession>A0A512C395</accession>
<name>A0A512C395_9HYPH</name>
<feature type="domain" description="Helix-turn-helix" evidence="1">
    <location>
        <begin position="6"/>
        <end position="55"/>
    </location>
</feature>
<dbReference type="EMBL" id="BJYU01000227">
    <property type="protein sequence ID" value="GEO18684.1"/>
    <property type="molecule type" value="Genomic_DNA"/>
</dbReference>
<gene>
    <name evidence="2" type="ORF">MAE02_63800</name>
</gene>
<evidence type="ECO:0000313" key="3">
    <source>
        <dbReference type="Proteomes" id="UP000321085"/>
    </source>
</evidence>
<dbReference type="Pfam" id="PF12728">
    <property type="entry name" value="HTH_17"/>
    <property type="match status" value="1"/>
</dbReference>
<evidence type="ECO:0000313" key="2">
    <source>
        <dbReference type="EMBL" id="GEO18684.1"/>
    </source>
</evidence>
<dbReference type="OrthoDB" id="7364180at2"/>
<dbReference type="AlphaFoldDB" id="A0A512C395"/>